<feature type="transmembrane region" description="Helical" evidence="5">
    <location>
        <begin position="97"/>
        <end position="118"/>
    </location>
</feature>
<keyword evidence="3 5" id="KW-1133">Transmembrane helix</keyword>
<feature type="transmembrane region" description="Helical" evidence="5">
    <location>
        <begin position="58"/>
        <end position="77"/>
    </location>
</feature>
<dbReference type="OrthoDB" id="2272215at2"/>
<dbReference type="CDD" id="cd16914">
    <property type="entry name" value="EcfT"/>
    <property type="match status" value="1"/>
</dbReference>
<evidence type="ECO:0000256" key="5">
    <source>
        <dbReference type="SAM" id="Phobius"/>
    </source>
</evidence>
<dbReference type="PATRIC" id="fig|1423770.3.peg.2090"/>
<gene>
    <name evidence="6" type="ORF">FD29_GL002036</name>
</gene>
<dbReference type="STRING" id="1423770.FD29_GL002036"/>
<evidence type="ECO:0000313" key="6">
    <source>
        <dbReference type="EMBL" id="KRL44724.1"/>
    </source>
</evidence>
<dbReference type="AlphaFoldDB" id="A0A0R1QPV4"/>
<dbReference type="RefSeq" id="WP_057887666.1">
    <property type="nucleotide sequence ID" value="NZ_AZEZ01000034.1"/>
</dbReference>
<dbReference type="GO" id="GO:0005886">
    <property type="term" value="C:plasma membrane"/>
    <property type="evidence" value="ECO:0007669"/>
    <property type="project" value="UniProtKB-ARBA"/>
</dbReference>
<protein>
    <recommendedName>
        <fullName evidence="8">Cobalt transport protein</fullName>
    </recommendedName>
</protein>
<reference evidence="6 7" key="1">
    <citation type="journal article" date="2015" name="Genome Announc.">
        <title>Expanding the biotechnology potential of lactobacilli through comparative genomics of 213 strains and associated genera.</title>
        <authorList>
            <person name="Sun Z."/>
            <person name="Harris H.M."/>
            <person name="McCann A."/>
            <person name="Guo C."/>
            <person name="Argimon S."/>
            <person name="Zhang W."/>
            <person name="Yang X."/>
            <person name="Jeffery I.B."/>
            <person name="Cooney J.C."/>
            <person name="Kagawa T.F."/>
            <person name="Liu W."/>
            <person name="Song Y."/>
            <person name="Salvetti E."/>
            <person name="Wrobel A."/>
            <person name="Rasinkangas P."/>
            <person name="Parkhill J."/>
            <person name="Rea M.C."/>
            <person name="O'Sullivan O."/>
            <person name="Ritari J."/>
            <person name="Douillard F.P."/>
            <person name="Paul Ross R."/>
            <person name="Yang R."/>
            <person name="Briner A.E."/>
            <person name="Felis G.E."/>
            <person name="de Vos W.M."/>
            <person name="Barrangou R."/>
            <person name="Klaenhammer T.R."/>
            <person name="Caufield P.W."/>
            <person name="Cui Y."/>
            <person name="Zhang H."/>
            <person name="O'Toole P.W."/>
        </authorList>
    </citation>
    <scope>NUCLEOTIDE SEQUENCE [LARGE SCALE GENOMIC DNA]</scope>
    <source>
        <strain evidence="6 7">DSM 14500</strain>
    </source>
</reference>
<dbReference type="EMBL" id="AZEZ01000034">
    <property type="protein sequence ID" value="KRL44724.1"/>
    <property type="molecule type" value="Genomic_DNA"/>
</dbReference>
<feature type="transmembrane region" description="Helical" evidence="5">
    <location>
        <begin position="260"/>
        <end position="285"/>
    </location>
</feature>
<accession>A0A0R1QPV4</accession>
<keyword evidence="4 5" id="KW-0472">Membrane</keyword>
<dbReference type="InterPro" id="IPR003339">
    <property type="entry name" value="ABC/ECF_trnsptr_transmembrane"/>
</dbReference>
<evidence type="ECO:0000256" key="1">
    <source>
        <dbReference type="ARBA" id="ARBA00004141"/>
    </source>
</evidence>
<sequence>MNKLIVNFQKNINSVTMIAYLFNVILIALLYNNPLITGVVWLSLLVMSFLTKRDKLGAYLKFSGVIFLVTVLFNLILNQRGTTLLLNWPWLKITTESLGNGIILGISFVNLLWAFYLYNALARTKVIFEVLSKFFKSIAIIFILTIKFIPRIVEIFTETKNLQKFRLGESKGGLKQMMNLTEIVLNKAMGSFMNVSDSLLLKGYEGRQKKLGRTEYQRSDFLILVLIVIAVTFNFTMVILKVGQVNFGSAKVLIPIDWKVGIIAVINCGLIILPLILGGINYGWWKFYVSKTTASATITAKRYR</sequence>
<feature type="transmembrane region" description="Helical" evidence="5">
    <location>
        <begin position="130"/>
        <end position="149"/>
    </location>
</feature>
<comment type="caution">
    <text evidence="6">The sequence shown here is derived from an EMBL/GenBank/DDBJ whole genome shotgun (WGS) entry which is preliminary data.</text>
</comment>
<evidence type="ECO:0000313" key="7">
    <source>
        <dbReference type="Proteomes" id="UP000050872"/>
    </source>
</evidence>
<feature type="transmembrane region" description="Helical" evidence="5">
    <location>
        <begin position="221"/>
        <end position="240"/>
    </location>
</feature>
<keyword evidence="2 5" id="KW-0812">Transmembrane</keyword>
<proteinExistence type="predicted"/>
<dbReference type="Pfam" id="PF02361">
    <property type="entry name" value="CbiQ"/>
    <property type="match status" value="1"/>
</dbReference>
<evidence type="ECO:0000256" key="3">
    <source>
        <dbReference type="ARBA" id="ARBA00022989"/>
    </source>
</evidence>
<dbReference type="Proteomes" id="UP000050872">
    <property type="component" value="Unassembled WGS sequence"/>
</dbReference>
<evidence type="ECO:0000256" key="2">
    <source>
        <dbReference type="ARBA" id="ARBA00022692"/>
    </source>
</evidence>
<evidence type="ECO:0008006" key="8">
    <source>
        <dbReference type="Google" id="ProtNLM"/>
    </source>
</evidence>
<organism evidence="6 7">
    <name type="scientific">Companilactobacillus mindensis DSM 14500</name>
    <dbReference type="NCBI Taxonomy" id="1423770"/>
    <lineage>
        <taxon>Bacteria</taxon>
        <taxon>Bacillati</taxon>
        <taxon>Bacillota</taxon>
        <taxon>Bacilli</taxon>
        <taxon>Lactobacillales</taxon>
        <taxon>Lactobacillaceae</taxon>
        <taxon>Companilactobacillus</taxon>
    </lineage>
</organism>
<evidence type="ECO:0000256" key="4">
    <source>
        <dbReference type="ARBA" id="ARBA00023136"/>
    </source>
</evidence>
<keyword evidence="7" id="KW-1185">Reference proteome</keyword>
<comment type="subcellular location">
    <subcellularLocation>
        <location evidence="1">Membrane</location>
        <topology evidence="1">Multi-pass membrane protein</topology>
    </subcellularLocation>
</comment>
<name>A0A0R1QPV4_9LACO</name>